<dbReference type="EMBL" id="QSCO01000002">
    <property type="protein sequence ID" value="RGY09424.1"/>
    <property type="molecule type" value="Genomic_DNA"/>
</dbReference>
<dbReference type="InterPro" id="IPR041662">
    <property type="entry name" value="SusD-like_2"/>
</dbReference>
<proteinExistence type="predicted"/>
<dbReference type="Proteomes" id="UP000284434">
    <property type="component" value="Unassembled WGS sequence"/>
</dbReference>
<dbReference type="GeneID" id="61276375"/>
<keyword evidence="1" id="KW-0732">Signal</keyword>
<name>A0A1Y4A6F3_9BACT</name>
<reference evidence="7 8" key="1">
    <citation type="submission" date="2018-08" db="EMBL/GenBank/DDBJ databases">
        <title>A genome reference for cultivated species of the human gut microbiota.</title>
        <authorList>
            <person name="Zou Y."/>
            <person name="Xue W."/>
            <person name="Luo G."/>
        </authorList>
    </citation>
    <scope>NUCLEOTIDE SEQUENCE [LARGE SCALE GENOMIC DNA]</scope>
    <source>
        <strain evidence="5 7">AF14-6AC</strain>
        <strain evidence="4 8">AF16-14</strain>
        <strain evidence="6 9">OF03-11</strain>
    </source>
</reference>
<dbReference type="SUPFAM" id="SSF48452">
    <property type="entry name" value="TPR-like"/>
    <property type="match status" value="1"/>
</dbReference>
<evidence type="ECO:0000313" key="6">
    <source>
        <dbReference type="EMBL" id="RGY09424.1"/>
    </source>
</evidence>
<dbReference type="Proteomes" id="UP001212263">
    <property type="component" value="Unassembled WGS sequence"/>
</dbReference>
<dbReference type="Gene3D" id="1.25.40.390">
    <property type="match status" value="1"/>
</dbReference>
<dbReference type="EMBL" id="QRYW01000006">
    <property type="protein sequence ID" value="RGV29182.1"/>
    <property type="molecule type" value="Genomic_DNA"/>
</dbReference>
<accession>A0A1Y4A6F3</accession>
<evidence type="ECO:0000313" key="8">
    <source>
        <dbReference type="Proteomes" id="UP000284243"/>
    </source>
</evidence>
<keyword evidence="6" id="KW-0449">Lipoprotein</keyword>
<reference evidence="2" key="2">
    <citation type="submission" date="2022-01" db="EMBL/GenBank/DDBJ databases">
        <title>Collection of gut derived symbiotic bacterial strains cultured from healthy donors.</title>
        <authorList>
            <person name="Lin H."/>
            <person name="Kohout C."/>
            <person name="Waligurski E."/>
            <person name="Pamer E.G."/>
        </authorList>
    </citation>
    <scope>NUCLEOTIDE SEQUENCE</scope>
    <source>
        <strain evidence="2">DFI.1.149</strain>
    </source>
</reference>
<dbReference type="Proteomes" id="UP001199750">
    <property type="component" value="Unassembled WGS sequence"/>
</dbReference>
<evidence type="ECO:0000256" key="1">
    <source>
        <dbReference type="SAM" id="SignalP"/>
    </source>
</evidence>
<dbReference type="InterPro" id="IPR011990">
    <property type="entry name" value="TPR-like_helical_dom_sf"/>
</dbReference>
<dbReference type="EMBL" id="JAQMRD010000002">
    <property type="protein sequence ID" value="MDB9221734.1"/>
    <property type="molecule type" value="Genomic_DNA"/>
</dbReference>
<evidence type="ECO:0000313" key="7">
    <source>
        <dbReference type="Proteomes" id="UP000283426"/>
    </source>
</evidence>
<evidence type="ECO:0000313" key="9">
    <source>
        <dbReference type="Proteomes" id="UP000284434"/>
    </source>
</evidence>
<dbReference type="RefSeq" id="WP_013613303.1">
    <property type="nucleotide sequence ID" value="NZ_CABJFF010000007.1"/>
</dbReference>
<dbReference type="PROSITE" id="PS51257">
    <property type="entry name" value="PROKAR_LIPOPROTEIN"/>
    <property type="match status" value="1"/>
</dbReference>
<dbReference type="Pfam" id="PF12771">
    <property type="entry name" value="SusD-like_2"/>
    <property type="match status" value="1"/>
</dbReference>
<evidence type="ECO:0000313" key="2">
    <source>
        <dbReference type="EMBL" id="MCG4960260.1"/>
    </source>
</evidence>
<dbReference type="EMBL" id="JAKNDN010000018">
    <property type="protein sequence ID" value="MCG4960260.1"/>
    <property type="molecule type" value="Genomic_DNA"/>
</dbReference>
<comment type="caution">
    <text evidence="6">The sequence shown here is derived from an EMBL/GenBank/DDBJ whole genome shotgun (WGS) entry which is preliminary data.</text>
</comment>
<evidence type="ECO:0000313" key="3">
    <source>
        <dbReference type="EMBL" id="MDB9221734.1"/>
    </source>
</evidence>
<organism evidence="6 9">
    <name type="scientific">Odoribacter splanchnicus</name>
    <dbReference type="NCBI Taxonomy" id="28118"/>
    <lineage>
        <taxon>Bacteria</taxon>
        <taxon>Pseudomonadati</taxon>
        <taxon>Bacteroidota</taxon>
        <taxon>Bacteroidia</taxon>
        <taxon>Bacteroidales</taxon>
        <taxon>Odoribacteraceae</taxon>
        <taxon>Odoribacter</taxon>
    </lineage>
</organism>
<evidence type="ECO:0000313" key="5">
    <source>
        <dbReference type="EMBL" id="RGV29182.1"/>
    </source>
</evidence>
<evidence type="ECO:0000313" key="4">
    <source>
        <dbReference type="EMBL" id="RGU56978.1"/>
    </source>
</evidence>
<feature type="signal peptide" evidence="1">
    <location>
        <begin position="1"/>
        <end position="20"/>
    </location>
</feature>
<dbReference type="Proteomes" id="UP000283426">
    <property type="component" value="Unassembled WGS sequence"/>
</dbReference>
<sequence>MLRKKIIGLLLLATGWTACTQNFDEINTDPNRLEKIDPSTLMTPTLYDLANFNYNRAHSFTHHLMQFMVTTSTTGGVHRYADLQNAGNSTWNTYYLQLTNIKEMYELAVGAESKNYQAVALTLRAWVYANLTDCFGDVPMTEACRGDEGILTPKFDTQQKVYEQVLSDLETANSLFDESESLSSTDLLYDGDVRKWRKFANSLHMRSLLRLSKRSEMNSLAKLAEMIGNPVKYPVFENNADGALLPISGISPYDSPISRLEDFRSNKAMASFFVNTLVELNDPRLPIFMDEATKNDGSQEKIGYKGYPSGFAATERFDYNASNINATLGTAPMKVLFMTYAEVEFIKAEMAWRGLITDQAAPHYRKAVEAIIEQWGGVVPGDYFDNPKATYDGTLERILLQKHLAAFFCDYQAWFEYRRTGLPEMKPGAGMDNNKMVPVRFNYPATLQQTNKTNYEAAVKSLGGPDDINTKVWWEK</sequence>
<protein>
    <submittedName>
        <fullName evidence="6">SusD/RagB family nutrient-binding outer membrane lipoprotein</fullName>
    </submittedName>
</protein>
<dbReference type="OMA" id="QKYYALY"/>
<dbReference type="Proteomes" id="UP000284243">
    <property type="component" value="Unassembled WGS sequence"/>
</dbReference>
<dbReference type="EMBL" id="QRYC01000007">
    <property type="protein sequence ID" value="RGU56978.1"/>
    <property type="molecule type" value="Genomic_DNA"/>
</dbReference>
<gene>
    <name evidence="5" type="ORF">DWW24_03615</name>
    <name evidence="4" type="ORF">DWW57_07235</name>
    <name evidence="6" type="ORF">DXA53_01180</name>
    <name evidence="2" type="ORF">L0P03_10425</name>
    <name evidence="3" type="ORF">PN645_01790</name>
</gene>
<reference evidence="3" key="3">
    <citation type="submission" date="2023-01" db="EMBL/GenBank/DDBJ databases">
        <title>Human gut microbiome strain richness.</title>
        <authorList>
            <person name="Chen-Liaw A."/>
        </authorList>
    </citation>
    <scope>NUCLEOTIDE SEQUENCE</scope>
    <source>
        <strain evidence="3">RTP21484st1_B7_RTP21484_190118</strain>
    </source>
</reference>
<dbReference type="AlphaFoldDB" id="A0A1Y4A6F3"/>
<feature type="chain" id="PRO_5042691684" evidence="1">
    <location>
        <begin position="21"/>
        <end position="476"/>
    </location>
</feature>